<evidence type="ECO:0000256" key="8">
    <source>
        <dbReference type="ARBA" id="ARBA00022989"/>
    </source>
</evidence>
<dbReference type="Pfam" id="PF14849">
    <property type="entry name" value="YidC_periplas"/>
    <property type="match status" value="1"/>
</dbReference>
<dbReference type="NCBIfam" id="NF002353">
    <property type="entry name" value="PRK01318.1-4"/>
    <property type="match status" value="1"/>
</dbReference>
<feature type="transmembrane region" description="Helical" evidence="13">
    <location>
        <begin position="426"/>
        <end position="446"/>
    </location>
</feature>
<comment type="subunit">
    <text evidence="13">Interacts with the Sec translocase complex via SecD. Specifically interacts with transmembrane segments of nascent integral membrane proteins during membrane integration.</text>
</comment>
<keyword evidence="9 13" id="KW-0472">Membrane</keyword>
<keyword evidence="5 13" id="KW-1003">Cell membrane</keyword>
<evidence type="ECO:0000256" key="5">
    <source>
        <dbReference type="ARBA" id="ARBA00022475"/>
    </source>
</evidence>
<dbReference type="InterPro" id="IPR038221">
    <property type="entry name" value="YidC_periplasmic_sf"/>
</dbReference>
<dbReference type="GO" id="GO:0032977">
    <property type="term" value="F:membrane insertase activity"/>
    <property type="evidence" value="ECO:0007669"/>
    <property type="project" value="InterPro"/>
</dbReference>
<keyword evidence="4 13" id="KW-0813">Transport</keyword>
<evidence type="ECO:0000256" key="9">
    <source>
        <dbReference type="ARBA" id="ARBA00023136"/>
    </source>
</evidence>
<evidence type="ECO:0000256" key="7">
    <source>
        <dbReference type="ARBA" id="ARBA00022927"/>
    </source>
</evidence>
<feature type="region of interest" description="Disordered" evidence="14">
    <location>
        <begin position="34"/>
        <end position="70"/>
    </location>
</feature>
<keyword evidence="6 13" id="KW-0812">Transmembrane</keyword>
<evidence type="ECO:0000313" key="17">
    <source>
        <dbReference type="EMBL" id="GGW81738.1"/>
    </source>
</evidence>
<feature type="transmembrane region" description="Helical" evidence="13">
    <location>
        <begin position="6"/>
        <end position="23"/>
    </location>
</feature>
<accession>A0A918JIJ2</accession>
<dbReference type="NCBIfam" id="NF002352">
    <property type="entry name" value="PRK01318.1-3"/>
    <property type="match status" value="1"/>
</dbReference>
<reference evidence="17" key="1">
    <citation type="journal article" date="2014" name="Int. J. Syst. Evol. Microbiol.">
        <title>Complete genome sequence of Corynebacterium casei LMG S-19264T (=DSM 44701T), isolated from a smear-ripened cheese.</title>
        <authorList>
            <consortium name="US DOE Joint Genome Institute (JGI-PGF)"/>
            <person name="Walter F."/>
            <person name="Albersmeier A."/>
            <person name="Kalinowski J."/>
            <person name="Ruckert C."/>
        </authorList>
    </citation>
    <scope>NUCLEOTIDE SEQUENCE</scope>
    <source>
        <strain evidence="17">KCTC 23732</strain>
    </source>
</reference>
<dbReference type="CDD" id="cd19961">
    <property type="entry name" value="EcYidC-like_peri"/>
    <property type="match status" value="1"/>
</dbReference>
<comment type="subcellular location">
    <subcellularLocation>
        <location evidence="1">Cell inner membrane</location>
        <topology evidence="1">Multi-pass membrane protein</topology>
    </subcellularLocation>
    <subcellularLocation>
        <location evidence="13">Cell membrane</location>
        <topology evidence="13">Multi-pass membrane protein</topology>
    </subcellularLocation>
</comment>
<gene>
    <name evidence="13 17" type="primary">yidC</name>
    <name evidence="17" type="ORF">GCM10011450_09560</name>
</gene>
<dbReference type="Gene3D" id="2.70.98.90">
    <property type="match status" value="1"/>
</dbReference>
<sequence>MDIRRTILWMIFVFSVFAIWNNWQTYNGQPSLFGQAPQSETTSNPASGTPGVPNAASPAGTAATPSTTAPAVASEKITINTDVFKLNFDSIGAQIVYAELLKYPSAENRDQPIVLLDNSAAAEYIVQSGLVAPQGSNKRYPDQNTAFRMVSTETTMTGDTLPVVFESESDGIKVTRTYTFHRNSYRIDVKDEVTNTAAEPQSPSLYLQIARDSQDPVGSSSFYPTFTGMAVYSDEERFQKVSFSEIDKKNADYIKSADDGWISVIQHFFVTAWVPQEGKERFIDMRKVSNTLYAISAVEPLGSIAPNSTVATQSTLWIGPQDQKALAAISPSLDLVVDYGWLTILAKPMFTFMTWLYTLVGNWGWTIVLLTVIIKLILYPLSASSYRSMAKMKNVAPRMQALKEKFGDDRQKLNTAMMEMYRTEKINPLGGCFPILIQIPVFLTLYRVLLSSVEMRGAGWIGWITDLSVRDPYFILPAIMMATMFLQIKLNPTPPDPMQARIMMLMPLVFGAMMFMFPAGLVLYWCVNNVLSIAQQWYITRNMNKAANEAILTHK</sequence>
<evidence type="ECO:0000256" key="14">
    <source>
        <dbReference type="SAM" id="MobiDB-lite"/>
    </source>
</evidence>
<evidence type="ECO:0000256" key="13">
    <source>
        <dbReference type="HAMAP-Rule" id="MF_01810"/>
    </source>
</evidence>
<protein>
    <recommendedName>
        <fullName evidence="3 13">Membrane protein insertase YidC</fullName>
    </recommendedName>
    <alternativeName>
        <fullName evidence="12 13">Foldase YidC</fullName>
    </alternativeName>
    <alternativeName>
        <fullName evidence="13">Membrane protein YidC</fullName>
    </alternativeName>
    <alternativeName>
        <fullName evidence="11 13">membrane integrase YidC</fullName>
    </alternativeName>
</protein>
<feature type="compositionally biased region" description="Low complexity" evidence="14">
    <location>
        <begin position="55"/>
        <end position="70"/>
    </location>
</feature>
<evidence type="ECO:0000256" key="11">
    <source>
        <dbReference type="ARBA" id="ARBA00033245"/>
    </source>
</evidence>
<dbReference type="Proteomes" id="UP000608345">
    <property type="component" value="Unassembled WGS sequence"/>
</dbReference>
<evidence type="ECO:0000313" key="18">
    <source>
        <dbReference type="Proteomes" id="UP000608345"/>
    </source>
</evidence>
<evidence type="ECO:0000259" key="16">
    <source>
        <dbReference type="Pfam" id="PF14849"/>
    </source>
</evidence>
<dbReference type="PANTHER" id="PTHR12428">
    <property type="entry name" value="OXA1"/>
    <property type="match status" value="1"/>
</dbReference>
<evidence type="ECO:0000256" key="12">
    <source>
        <dbReference type="ARBA" id="ARBA00033342"/>
    </source>
</evidence>
<keyword evidence="18" id="KW-1185">Reference proteome</keyword>
<comment type="similarity">
    <text evidence="2 13">Belongs to the OXA1/ALB3/YidC family. Type 1 subfamily.</text>
</comment>
<proteinExistence type="inferred from homology"/>
<evidence type="ECO:0000256" key="2">
    <source>
        <dbReference type="ARBA" id="ARBA00010527"/>
    </source>
</evidence>
<keyword evidence="7 13" id="KW-0653">Protein transport</keyword>
<dbReference type="InterPro" id="IPR028053">
    <property type="entry name" value="Membr_insert_YidC_N"/>
</dbReference>
<dbReference type="HAMAP" id="MF_01810">
    <property type="entry name" value="YidC_type1"/>
    <property type="match status" value="1"/>
</dbReference>
<dbReference type="RefSeq" id="WP_189384312.1">
    <property type="nucleotide sequence ID" value="NZ_BAABFY010000056.1"/>
</dbReference>
<dbReference type="GO" id="GO:0005886">
    <property type="term" value="C:plasma membrane"/>
    <property type="evidence" value="ECO:0007669"/>
    <property type="project" value="UniProtKB-SubCell"/>
</dbReference>
<dbReference type="InterPro" id="IPR047196">
    <property type="entry name" value="YidC_ALB_C"/>
</dbReference>
<feature type="domain" description="Membrane insertase YidC N-terminal" evidence="16">
    <location>
        <begin position="77"/>
        <end position="351"/>
    </location>
</feature>
<feature type="domain" description="Membrane insertase YidC/Oxa/ALB C-terminal" evidence="15">
    <location>
        <begin position="363"/>
        <end position="541"/>
    </location>
</feature>
<dbReference type="PANTHER" id="PTHR12428:SF65">
    <property type="entry name" value="CYTOCHROME C OXIDASE ASSEMBLY PROTEIN COX18, MITOCHONDRIAL"/>
    <property type="match status" value="1"/>
</dbReference>
<keyword evidence="8 13" id="KW-1133">Transmembrane helix</keyword>
<reference evidence="17" key="2">
    <citation type="submission" date="2020-09" db="EMBL/GenBank/DDBJ databases">
        <authorList>
            <person name="Sun Q."/>
            <person name="Kim S."/>
        </authorList>
    </citation>
    <scope>NUCLEOTIDE SEQUENCE</scope>
    <source>
        <strain evidence="17">KCTC 23732</strain>
    </source>
</reference>
<evidence type="ECO:0000256" key="10">
    <source>
        <dbReference type="ARBA" id="ARBA00023186"/>
    </source>
</evidence>
<comment type="function">
    <text evidence="13">Required for the insertion and/or proper folding and/or complex formation of integral membrane proteins into the membrane. Involved in integration of membrane proteins that insert both dependently and independently of the Sec translocase complex, as well as at least some lipoproteins. Aids folding of multispanning membrane proteins.</text>
</comment>
<comment type="caution">
    <text evidence="17">The sequence shown here is derived from an EMBL/GenBank/DDBJ whole genome shotgun (WGS) entry which is preliminary data.</text>
</comment>
<feature type="compositionally biased region" description="Polar residues" evidence="14">
    <location>
        <begin position="34"/>
        <end position="47"/>
    </location>
</feature>
<dbReference type="PRINTS" id="PR00701">
    <property type="entry name" value="60KDINNERMP"/>
</dbReference>
<evidence type="ECO:0000259" key="15">
    <source>
        <dbReference type="Pfam" id="PF02096"/>
    </source>
</evidence>
<evidence type="ECO:0000256" key="3">
    <source>
        <dbReference type="ARBA" id="ARBA00015325"/>
    </source>
</evidence>
<evidence type="ECO:0000256" key="1">
    <source>
        <dbReference type="ARBA" id="ARBA00004429"/>
    </source>
</evidence>
<dbReference type="AlphaFoldDB" id="A0A918JIJ2"/>
<keyword evidence="10 13" id="KW-0143">Chaperone</keyword>
<organism evidence="17 18">
    <name type="scientific">Advenella faeciporci</name>
    <dbReference type="NCBI Taxonomy" id="797535"/>
    <lineage>
        <taxon>Bacteria</taxon>
        <taxon>Pseudomonadati</taxon>
        <taxon>Pseudomonadota</taxon>
        <taxon>Betaproteobacteria</taxon>
        <taxon>Burkholderiales</taxon>
        <taxon>Alcaligenaceae</taxon>
    </lineage>
</organism>
<dbReference type="InterPro" id="IPR001708">
    <property type="entry name" value="YidC/ALB3/OXA1/COX18"/>
</dbReference>
<dbReference type="NCBIfam" id="TIGR03592">
    <property type="entry name" value="yidC_oxa1_cterm"/>
    <property type="match status" value="1"/>
</dbReference>
<dbReference type="CDD" id="cd20070">
    <property type="entry name" value="5TM_YidC_Alb3"/>
    <property type="match status" value="1"/>
</dbReference>
<dbReference type="PRINTS" id="PR01900">
    <property type="entry name" value="YIDCPROTEIN"/>
</dbReference>
<evidence type="ECO:0000256" key="6">
    <source>
        <dbReference type="ARBA" id="ARBA00022692"/>
    </source>
</evidence>
<dbReference type="GO" id="GO:0015031">
    <property type="term" value="P:protein transport"/>
    <property type="evidence" value="ECO:0007669"/>
    <property type="project" value="UniProtKB-KW"/>
</dbReference>
<dbReference type="InterPro" id="IPR019998">
    <property type="entry name" value="Membr_insert_YidC"/>
</dbReference>
<dbReference type="Pfam" id="PF02096">
    <property type="entry name" value="60KD_IMP"/>
    <property type="match status" value="1"/>
</dbReference>
<feature type="transmembrane region" description="Helical" evidence="13">
    <location>
        <begin position="502"/>
        <end position="525"/>
    </location>
</feature>
<feature type="transmembrane region" description="Helical" evidence="13">
    <location>
        <begin position="363"/>
        <end position="383"/>
    </location>
</feature>
<dbReference type="InterPro" id="IPR028055">
    <property type="entry name" value="YidC/Oxa/ALB_C"/>
</dbReference>
<dbReference type="NCBIfam" id="TIGR03593">
    <property type="entry name" value="yidC_nterm"/>
    <property type="match status" value="1"/>
</dbReference>
<name>A0A918JIJ2_9BURK</name>
<dbReference type="GO" id="GO:0051205">
    <property type="term" value="P:protein insertion into membrane"/>
    <property type="evidence" value="ECO:0007669"/>
    <property type="project" value="TreeGrafter"/>
</dbReference>
<dbReference type="EMBL" id="BMYS01000004">
    <property type="protein sequence ID" value="GGW81738.1"/>
    <property type="molecule type" value="Genomic_DNA"/>
</dbReference>
<evidence type="ECO:0000256" key="4">
    <source>
        <dbReference type="ARBA" id="ARBA00022448"/>
    </source>
</evidence>